<evidence type="ECO:0008006" key="3">
    <source>
        <dbReference type="Google" id="ProtNLM"/>
    </source>
</evidence>
<accession>A0AAV5R4H2</accession>
<reference evidence="1 2" key="1">
    <citation type="journal article" date="2023" name="Elife">
        <title>Identification of key yeast species and microbe-microbe interactions impacting larval growth of Drosophila in the wild.</title>
        <authorList>
            <person name="Mure A."/>
            <person name="Sugiura Y."/>
            <person name="Maeda R."/>
            <person name="Honda K."/>
            <person name="Sakurai N."/>
            <person name="Takahashi Y."/>
            <person name="Watada M."/>
            <person name="Katoh T."/>
            <person name="Gotoh A."/>
            <person name="Gotoh Y."/>
            <person name="Taniguchi I."/>
            <person name="Nakamura K."/>
            <person name="Hayashi T."/>
            <person name="Katayama T."/>
            <person name="Uemura T."/>
            <person name="Hattori Y."/>
        </authorList>
    </citation>
    <scope>NUCLEOTIDE SEQUENCE [LARGE SCALE GENOMIC DNA]</scope>
    <source>
        <strain evidence="1 2">PK-24</strain>
    </source>
</reference>
<sequence>MRRNRNGINNDDNNEIQEIDVDDAEKVFSDLLVTTETYLSRMRESLGRINRTQWRVKAKSLISYLNLPDFFKKVCPDLMHTAYENFITKRVVSILVSAVFKALDPVSYKQIIEHKKGIDVFLGTVKFIEE</sequence>
<dbReference type="EMBL" id="BTGB01000003">
    <property type="protein sequence ID" value="GMM46443.1"/>
    <property type="molecule type" value="Genomic_DNA"/>
</dbReference>
<evidence type="ECO:0000313" key="2">
    <source>
        <dbReference type="Proteomes" id="UP001378960"/>
    </source>
</evidence>
<gene>
    <name evidence="1" type="ORF">DAPK24_030180</name>
</gene>
<organism evidence="1 2">
    <name type="scientific">Pichia kluyveri</name>
    <name type="common">Yeast</name>
    <dbReference type="NCBI Taxonomy" id="36015"/>
    <lineage>
        <taxon>Eukaryota</taxon>
        <taxon>Fungi</taxon>
        <taxon>Dikarya</taxon>
        <taxon>Ascomycota</taxon>
        <taxon>Saccharomycotina</taxon>
        <taxon>Pichiomycetes</taxon>
        <taxon>Pichiales</taxon>
        <taxon>Pichiaceae</taxon>
        <taxon>Pichia</taxon>
    </lineage>
</organism>
<dbReference type="AlphaFoldDB" id="A0AAV5R4H2"/>
<dbReference type="Proteomes" id="UP001378960">
    <property type="component" value="Unassembled WGS sequence"/>
</dbReference>
<name>A0AAV5R4H2_PICKL</name>
<comment type="caution">
    <text evidence="1">The sequence shown here is derived from an EMBL/GenBank/DDBJ whole genome shotgun (WGS) entry which is preliminary data.</text>
</comment>
<keyword evidence="2" id="KW-1185">Reference proteome</keyword>
<protein>
    <recommendedName>
        <fullName evidence="3">CLASP N-terminal domain-containing protein</fullName>
    </recommendedName>
</protein>
<proteinExistence type="predicted"/>
<evidence type="ECO:0000313" key="1">
    <source>
        <dbReference type="EMBL" id="GMM46443.1"/>
    </source>
</evidence>